<reference evidence="1" key="2">
    <citation type="journal article" date="2015" name="Fish Shellfish Immunol.">
        <title>Early steps in the European eel (Anguilla anguilla)-Vibrio vulnificus interaction in the gills: Role of the RtxA13 toxin.</title>
        <authorList>
            <person name="Callol A."/>
            <person name="Pajuelo D."/>
            <person name="Ebbesson L."/>
            <person name="Teles M."/>
            <person name="MacKenzie S."/>
            <person name="Amaro C."/>
        </authorList>
    </citation>
    <scope>NUCLEOTIDE SEQUENCE</scope>
</reference>
<sequence>MWHTQKPSANCQTYQQCSIRTHVPLACGNGWIPKSTLDPGGSLNLFWLP</sequence>
<evidence type="ECO:0000313" key="1">
    <source>
        <dbReference type="EMBL" id="JAH08089.1"/>
    </source>
</evidence>
<accession>A0A0E9PUB3</accession>
<protein>
    <submittedName>
        <fullName evidence="1">Uncharacterized protein</fullName>
    </submittedName>
</protein>
<dbReference type="EMBL" id="GBXM01100488">
    <property type="protein sequence ID" value="JAH08089.1"/>
    <property type="molecule type" value="Transcribed_RNA"/>
</dbReference>
<reference evidence="1" key="1">
    <citation type="submission" date="2014-11" db="EMBL/GenBank/DDBJ databases">
        <authorList>
            <person name="Amaro Gonzalez C."/>
        </authorList>
    </citation>
    <scope>NUCLEOTIDE SEQUENCE</scope>
</reference>
<name>A0A0E9PUB3_ANGAN</name>
<proteinExistence type="predicted"/>
<dbReference type="AlphaFoldDB" id="A0A0E9PUB3"/>
<organism evidence="1">
    <name type="scientific">Anguilla anguilla</name>
    <name type="common">European freshwater eel</name>
    <name type="synonym">Muraena anguilla</name>
    <dbReference type="NCBI Taxonomy" id="7936"/>
    <lineage>
        <taxon>Eukaryota</taxon>
        <taxon>Metazoa</taxon>
        <taxon>Chordata</taxon>
        <taxon>Craniata</taxon>
        <taxon>Vertebrata</taxon>
        <taxon>Euteleostomi</taxon>
        <taxon>Actinopterygii</taxon>
        <taxon>Neopterygii</taxon>
        <taxon>Teleostei</taxon>
        <taxon>Anguilliformes</taxon>
        <taxon>Anguillidae</taxon>
        <taxon>Anguilla</taxon>
    </lineage>
</organism>